<dbReference type="Pfam" id="PF00781">
    <property type="entry name" value="DAGK_cat"/>
    <property type="match status" value="1"/>
</dbReference>
<dbReference type="SMART" id="SM00046">
    <property type="entry name" value="DAGKc"/>
    <property type="match status" value="1"/>
</dbReference>
<feature type="domain" description="DAGKc" evidence="1">
    <location>
        <begin position="150"/>
        <end position="299"/>
    </location>
</feature>
<dbReference type="AlphaFoldDB" id="A0AA88YMY7"/>
<dbReference type="SUPFAM" id="SSF111331">
    <property type="entry name" value="NAD kinase/diacylglycerol kinase-like"/>
    <property type="match status" value="1"/>
</dbReference>
<dbReference type="GO" id="GO:0001729">
    <property type="term" value="F:ceramide kinase activity"/>
    <property type="evidence" value="ECO:0007669"/>
    <property type="project" value="TreeGrafter"/>
</dbReference>
<dbReference type="InterPro" id="IPR016064">
    <property type="entry name" value="NAD/diacylglycerol_kinase_sf"/>
</dbReference>
<dbReference type="InterPro" id="IPR057465">
    <property type="entry name" value="CERK_PH"/>
</dbReference>
<dbReference type="Pfam" id="PF19280">
    <property type="entry name" value="CERK_C"/>
    <property type="match status" value="1"/>
</dbReference>
<dbReference type="InterPro" id="IPR001206">
    <property type="entry name" value="Diacylglycerol_kinase_cat_dom"/>
</dbReference>
<reference evidence="2" key="1">
    <citation type="submission" date="2019-08" db="EMBL/GenBank/DDBJ databases">
        <title>The improved chromosome-level genome for the pearl oyster Pinctada fucata martensii using PacBio sequencing and Hi-C.</title>
        <authorList>
            <person name="Zheng Z."/>
        </authorList>
    </citation>
    <scope>NUCLEOTIDE SEQUENCE</scope>
    <source>
        <strain evidence="2">ZZ-2019</strain>
        <tissue evidence="2">Adductor muscle</tissue>
    </source>
</reference>
<accession>A0AA88YMY7</accession>
<dbReference type="Gene3D" id="3.40.50.10330">
    <property type="entry name" value="Probable inorganic polyphosphate/atp-NAD kinase, domain 1"/>
    <property type="match status" value="1"/>
</dbReference>
<comment type="caution">
    <text evidence="2">The sequence shown here is derived from an EMBL/GenBank/DDBJ whole genome shotgun (WGS) entry which is preliminary data.</text>
</comment>
<dbReference type="PROSITE" id="PS50146">
    <property type="entry name" value="DAGK"/>
    <property type="match status" value="1"/>
</dbReference>
<evidence type="ECO:0000259" key="1">
    <source>
        <dbReference type="PROSITE" id="PS50146"/>
    </source>
</evidence>
<evidence type="ECO:0000313" key="3">
    <source>
        <dbReference type="Proteomes" id="UP001186944"/>
    </source>
</evidence>
<dbReference type="GO" id="GO:0006672">
    <property type="term" value="P:ceramide metabolic process"/>
    <property type="evidence" value="ECO:0007669"/>
    <property type="project" value="TreeGrafter"/>
</dbReference>
<gene>
    <name evidence="2" type="ORF">FSP39_007228</name>
</gene>
<evidence type="ECO:0000313" key="2">
    <source>
        <dbReference type="EMBL" id="KAK3101904.1"/>
    </source>
</evidence>
<dbReference type="EMBL" id="VSWD01000005">
    <property type="protein sequence ID" value="KAK3101904.1"/>
    <property type="molecule type" value="Genomic_DNA"/>
</dbReference>
<name>A0AA88YMY7_PINIB</name>
<dbReference type="InterPro" id="IPR045363">
    <property type="entry name" value="CERK_C"/>
</dbReference>
<organism evidence="2 3">
    <name type="scientific">Pinctada imbricata</name>
    <name type="common">Atlantic pearl-oyster</name>
    <name type="synonym">Pinctada martensii</name>
    <dbReference type="NCBI Taxonomy" id="66713"/>
    <lineage>
        <taxon>Eukaryota</taxon>
        <taxon>Metazoa</taxon>
        <taxon>Spiralia</taxon>
        <taxon>Lophotrochozoa</taxon>
        <taxon>Mollusca</taxon>
        <taxon>Bivalvia</taxon>
        <taxon>Autobranchia</taxon>
        <taxon>Pteriomorphia</taxon>
        <taxon>Pterioida</taxon>
        <taxon>Pterioidea</taxon>
        <taxon>Pteriidae</taxon>
        <taxon>Pinctada</taxon>
    </lineage>
</organism>
<dbReference type="PANTHER" id="PTHR12358">
    <property type="entry name" value="SPHINGOSINE KINASE"/>
    <property type="match status" value="1"/>
</dbReference>
<dbReference type="Gene3D" id="2.60.200.40">
    <property type="match status" value="1"/>
</dbReference>
<dbReference type="InterPro" id="IPR017438">
    <property type="entry name" value="ATP-NAD_kinase_N"/>
</dbReference>
<dbReference type="PANTHER" id="PTHR12358:SF111">
    <property type="entry name" value="CERAMIDE KINASE, ISOFORM A"/>
    <property type="match status" value="1"/>
</dbReference>
<dbReference type="GO" id="GO:0016020">
    <property type="term" value="C:membrane"/>
    <property type="evidence" value="ECO:0007669"/>
    <property type="project" value="GOC"/>
</dbReference>
<protein>
    <recommendedName>
        <fullName evidence="1">DAGKc domain-containing protein</fullName>
    </recommendedName>
</protein>
<sequence length="556" mass="62619">MAEINDVVYQSSLDINKKPHQVILSKTHLTWEAAVSRTCDGSPSSEPFIANKACRQIPLEELIAVCPEKSLNHSNTPTSARRKLGSPKHDTPLYIEMEPMHPVAFSIYVLNKTPNHKWRKKKVTFFCGEEKLCDTWVVKIKETLSDKRFNRPRSLLVFVNPFGGRRKAPSIYDCQIAPLFELAEIQTHVIKTTHANHAKEILAHYNLRTVDGVVCVGGDGMFTELLNGLLDRRQREAGILQTPQHSPLPPNLRIGIIPAGSTDAIVYTTTGINDPKTSALHIILGDSIGIDVCSIYSGQEFLRYSCSMLSYGYYGDMLKDSESNRWMGPSRYQLAGAKKFLGNRAYEGEVSFRLSSNTETNPKDKVFCVSGCNVCSFSKEKTDQQDSHSTDSITEISHDADGWHRFRGKFLAVASFTMSCRCKLAPIGPSPFCHLGDGTSDIMVVQHCSRIQFLRHLYRCSGTKANQFDFPFIKVFRVKEWSFKATEQKEEMSQSSPGKQNKSRECRTSVWNCDGEVLEQPNLNVRVHCQLVNLFARGIEDFDQERNFSSCCSLCE</sequence>
<dbReference type="Proteomes" id="UP001186944">
    <property type="component" value="Unassembled WGS sequence"/>
</dbReference>
<keyword evidence="3" id="KW-1185">Reference proteome</keyword>
<dbReference type="Pfam" id="PF25382">
    <property type="entry name" value="PH_CERK"/>
    <property type="match status" value="1"/>
</dbReference>
<proteinExistence type="predicted"/>
<dbReference type="InterPro" id="IPR050187">
    <property type="entry name" value="Lipid_Phosphate_FormReg"/>
</dbReference>